<evidence type="ECO:0000313" key="2">
    <source>
        <dbReference type="EMBL" id="KHN80617.1"/>
    </source>
</evidence>
<dbReference type="EMBL" id="JPKZ01001702">
    <property type="protein sequence ID" value="KHN80617.1"/>
    <property type="molecule type" value="Genomic_DNA"/>
</dbReference>
<keyword evidence="1" id="KW-0472">Membrane</keyword>
<keyword evidence="3" id="KW-1185">Reference proteome</keyword>
<keyword evidence="1" id="KW-1133">Transmembrane helix</keyword>
<sequence>MQESLLVALTSFAISNIFLDLAISIPVRARPAVGEAARENRSYASNFGTSRFLFVGFSNCHLTSERSPPPHTCSYHVFYQVSTFLDPLAFDCSHIRLHLLLGQNHPPKVLLLGGASDFGYMVATVRHVEWPLSKPNSQYKFHESLVDMQNEVARVSRIGYASVVTTLLDNRYRILYVLGRIPGSEKNLVSCIMLHVSEKQSRLPEFYHIGSFLVHPSNQKRTLWTEDPYTNIFYYAEWDATTAKTVIYSVPFHRLMSVLLYGYGGTSERAMFYYAEWDATTAKTVKYSVPFHRLMSVLLYGYGGTSERAMVGRRVSLGVSRGIAISFSNETGRVRQFIHRLADSSEVIICENRSPQSRLDPAARLLLLFDKDYCRLIDDVDEANRCCMDECVVNGTVASEQKLELQQTPLNTYEKVLRTGLFMLYRDRLADSSEVIICENRSPQSRLDPAARLLLLFDKDYCRLIDDVDEANRCCMDECVVNGTVASEQKREIRKDILLYFPLAFFVLVLMSVSFMWIRCRKGEPITHLVPVKDIFPQTFISESSYEY</sequence>
<dbReference type="Proteomes" id="UP000031036">
    <property type="component" value="Unassembled WGS sequence"/>
</dbReference>
<proteinExistence type="predicted"/>
<name>A0A0B2VGM8_TOXCA</name>
<comment type="caution">
    <text evidence="2">The sequence shown here is derived from an EMBL/GenBank/DDBJ whole genome shotgun (WGS) entry which is preliminary data.</text>
</comment>
<accession>A0A0B2VGM8</accession>
<evidence type="ECO:0000313" key="3">
    <source>
        <dbReference type="Proteomes" id="UP000031036"/>
    </source>
</evidence>
<dbReference type="OrthoDB" id="5861001at2759"/>
<reference evidence="2 3" key="1">
    <citation type="submission" date="2014-11" db="EMBL/GenBank/DDBJ databases">
        <title>Genetic blueprint of the zoonotic pathogen Toxocara canis.</title>
        <authorList>
            <person name="Zhu X.-Q."/>
            <person name="Korhonen P.K."/>
            <person name="Cai H."/>
            <person name="Young N.D."/>
            <person name="Nejsum P."/>
            <person name="von Samson-Himmelstjerna G."/>
            <person name="Boag P.R."/>
            <person name="Tan P."/>
            <person name="Li Q."/>
            <person name="Min J."/>
            <person name="Yang Y."/>
            <person name="Wang X."/>
            <person name="Fang X."/>
            <person name="Hall R.S."/>
            <person name="Hofmann A."/>
            <person name="Sternberg P.W."/>
            <person name="Jex A.R."/>
            <person name="Gasser R.B."/>
        </authorList>
    </citation>
    <scope>NUCLEOTIDE SEQUENCE [LARGE SCALE GENOMIC DNA]</scope>
    <source>
        <strain evidence="2">PN_DK_2014</strain>
    </source>
</reference>
<gene>
    <name evidence="2" type="ORF">Tcan_13350</name>
</gene>
<organism evidence="2 3">
    <name type="scientific">Toxocara canis</name>
    <name type="common">Canine roundworm</name>
    <dbReference type="NCBI Taxonomy" id="6265"/>
    <lineage>
        <taxon>Eukaryota</taxon>
        <taxon>Metazoa</taxon>
        <taxon>Ecdysozoa</taxon>
        <taxon>Nematoda</taxon>
        <taxon>Chromadorea</taxon>
        <taxon>Rhabditida</taxon>
        <taxon>Spirurina</taxon>
        <taxon>Ascaridomorpha</taxon>
        <taxon>Ascaridoidea</taxon>
        <taxon>Toxocaridae</taxon>
        <taxon>Toxocara</taxon>
    </lineage>
</organism>
<dbReference type="AlphaFoldDB" id="A0A0B2VGM8"/>
<evidence type="ECO:0000256" key="1">
    <source>
        <dbReference type="SAM" id="Phobius"/>
    </source>
</evidence>
<feature type="transmembrane region" description="Helical" evidence="1">
    <location>
        <begin position="497"/>
        <end position="518"/>
    </location>
</feature>
<protein>
    <submittedName>
        <fullName evidence="2">Uncharacterized protein</fullName>
    </submittedName>
</protein>
<keyword evidence="1" id="KW-0812">Transmembrane</keyword>